<feature type="compositionally biased region" description="Basic and acidic residues" evidence="10">
    <location>
        <begin position="582"/>
        <end position="598"/>
    </location>
</feature>
<dbReference type="PANTHER" id="PTHR31169:SF8">
    <property type="entry name" value="ZINC-FINGER DOMAIN OF MONOAMINE-OXIDASE A REPRESSOR R1 PROTEIN"/>
    <property type="match status" value="1"/>
</dbReference>
<feature type="region of interest" description="Disordered" evidence="10">
    <location>
        <begin position="204"/>
        <end position="341"/>
    </location>
</feature>
<feature type="compositionally biased region" description="Basic residues" evidence="10">
    <location>
        <begin position="294"/>
        <end position="306"/>
    </location>
</feature>
<protein>
    <recommendedName>
        <fullName evidence="11">Zinc-finger domain-containing protein</fullName>
    </recommendedName>
</protein>
<dbReference type="AlphaFoldDB" id="A0AAV5GEI2"/>
<dbReference type="InterPro" id="IPR040221">
    <property type="entry name" value="CDCA7/CDA7L"/>
</dbReference>
<evidence type="ECO:0000313" key="12">
    <source>
        <dbReference type="EMBL" id="GJN90935.1"/>
    </source>
</evidence>
<keyword evidence="4" id="KW-1017">Isopeptide bond</keyword>
<keyword evidence="3" id="KW-0963">Cytoplasm</keyword>
<feature type="compositionally biased region" description="Basic and acidic residues" evidence="10">
    <location>
        <begin position="508"/>
        <end position="531"/>
    </location>
</feature>
<sequence>MEAVHQPAAPGEASDATTKVDEVDASALDAAHAQPAAPTTASDVEMTAVTPVKGAADGPAVQEKRMLEVDGPADVNGEAASSTSQPPKKKPRKSNGPKPVTQYCHQDHQPHDVSKVTLLRCTGEKPAGKPKPGSTDPLPTKPCTLSYCERCLQNRYSEDAHAVKASGAEATWKCPSCRGLCNCSSCRKKAGLDATGPLKELGSSLNGAAPDAFSSTPRARSAATAARSKLSAGFTSSGKVAAMSLSFDTPGGSSKKTKALKKVKASSKDAGGADDGLSDSSLSELTDSDEEAPKKKKPRASLKGKAKQSTSSPAPVGSASTDAGPKRAMPPRPPTKLSAPPSVHALSSIYAQSPFLPSDESLLARMHVREFFLRFLTLMPSLSPKASTSSNSSSSSRSSTKQPAAPSAQLARVLSALSDDILWLWKDRDSAAEAVQLRLLGALADLLLAEKAWTGHVHKLRREELDDVKSERHREVFDKPWRSARSVVERGPEKWWLEQGAEWVRASKEQREAVERKRRDEKKKAREKEADAGDESELSSLDSSDDDEPVASSSSVADGEHSGAGGDDDEEVDQLASDYEEPPPKLDKAGRRMKGERDMPAEERLAVICGLVELAVGTEAATKASDAELVSINNRRRAQRRELQEEKDRLTSSLPEKPPGNSVSLKVKEWQDECDKVEERVKQAETDSKKEGWHIQYDYYMSAACTRLRFASLGMDAHGTEYYVLAPPPSELFRNPSAALTSGFPFDRKPSDDGVRDYPLSWCVVAHGQKPIVLSIDDGRTKVKKEKDEDDKPKHDLLTDPPREWYVVRELEDLDALADWVDSLARYTEFSLKLGQFQVEHPKSKTGGVVRPPPSAAELERLERNFERLDVELPERLRQFADAMKWTSELAQQRAEGGGSALVERTRAHKA</sequence>
<evidence type="ECO:0000313" key="13">
    <source>
        <dbReference type="Proteomes" id="UP001342314"/>
    </source>
</evidence>
<feature type="region of interest" description="Disordered" evidence="10">
    <location>
        <begin position="620"/>
        <end position="668"/>
    </location>
</feature>
<feature type="compositionally biased region" description="Low complexity" evidence="10">
    <location>
        <begin position="25"/>
        <end position="42"/>
    </location>
</feature>
<evidence type="ECO:0000256" key="4">
    <source>
        <dbReference type="ARBA" id="ARBA00022499"/>
    </source>
</evidence>
<keyword evidence="5" id="KW-0597">Phosphoprotein</keyword>
<dbReference type="InterPro" id="IPR018866">
    <property type="entry name" value="Znf-4CXXC_R1"/>
</dbReference>
<keyword evidence="9" id="KW-0539">Nucleus</keyword>
<comment type="subcellular location">
    <subcellularLocation>
        <location evidence="2">Cytoplasm</location>
    </subcellularLocation>
    <subcellularLocation>
        <location evidence="1">Nucleus</location>
    </subcellularLocation>
</comment>
<dbReference type="EMBL" id="BQKY01000007">
    <property type="protein sequence ID" value="GJN90935.1"/>
    <property type="molecule type" value="Genomic_DNA"/>
</dbReference>
<evidence type="ECO:0000256" key="2">
    <source>
        <dbReference type="ARBA" id="ARBA00004496"/>
    </source>
</evidence>
<evidence type="ECO:0000256" key="10">
    <source>
        <dbReference type="SAM" id="MobiDB-lite"/>
    </source>
</evidence>
<accession>A0AAV5GEI2</accession>
<evidence type="ECO:0000256" key="9">
    <source>
        <dbReference type="ARBA" id="ARBA00023242"/>
    </source>
</evidence>
<dbReference type="GO" id="GO:0006355">
    <property type="term" value="P:regulation of DNA-templated transcription"/>
    <property type="evidence" value="ECO:0007669"/>
    <property type="project" value="InterPro"/>
</dbReference>
<evidence type="ECO:0000256" key="7">
    <source>
        <dbReference type="ARBA" id="ARBA00023015"/>
    </source>
</evidence>
<dbReference type="GO" id="GO:0005634">
    <property type="term" value="C:nucleus"/>
    <property type="evidence" value="ECO:0007669"/>
    <property type="project" value="UniProtKB-SubCell"/>
</dbReference>
<dbReference type="GO" id="GO:0005737">
    <property type="term" value="C:cytoplasm"/>
    <property type="evidence" value="ECO:0007669"/>
    <property type="project" value="UniProtKB-SubCell"/>
</dbReference>
<feature type="region of interest" description="Disordered" evidence="10">
    <location>
        <begin position="508"/>
        <end position="598"/>
    </location>
</feature>
<feature type="compositionally biased region" description="Polar residues" evidence="10">
    <location>
        <begin position="307"/>
        <end position="321"/>
    </location>
</feature>
<dbReference type="Pfam" id="PF10497">
    <property type="entry name" value="zf-4CXXC_R1"/>
    <property type="match status" value="1"/>
</dbReference>
<feature type="compositionally biased region" description="Basic residues" evidence="10">
    <location>
        <begin position="255"/>
        <end position="265"/>
    </location>
</feature>
<keyword evidence="13" id="KW-1185">Reference proteome</keyword>
<gene>
    <name evidence="12" type="ORF">Rhopal_003949-T1</name>
</gene>
<keyword evidence="8" id="KW-0804">Transcription</keyword>
<feature type="compositionally biased region" description="Basic and acidic residues" evidence="10">
    <location>
        <begin position="640"/>
        <end position="650"/>
    </location>
</feature>
<evidence type="ECO:0000256" key="6">
    <source>
        <dbReference type="ARBA" id="ARBA00022843"/>
    </source>
</evidence>
<feature type="compositionally biased region" description="Acidic residues" evidence="10">
    <location>
        <begin position="532"/>
        <end position="549"/>
    </location>
</feature>
<evidence type="ECO:0000256" key="8">
    <source>
        <dbReference type="ARBA" id="ARBA00023163"/>
    </source>
</evidence>
<organism evidence="12 13">
    <name type="scientific">Rhodotorula paludigena</name>
    <dbReference type="NCBI Taxonomy" id="86838"/>
    <lineage>
        <taxon>Eukaryota</taxon>
        <taxon>Fungi</taxon>
        <taxon>Dikarya</taxon>
        <taxon>Basidiomycota</taxon>
        <taxon>Pucciniomycotina</taxon>
        <taxon>Microbotryomycetes</taxon>
        <taxon>Sporidiobolales</taxon>
        <taxon>Sporidiobolaceae</taxon>
        <taxon>Rhodotorula</taxon>
    </lineage>
</organism>
<keyword evidence="7" id="KW-0805">Transcription regulation</keyword>
<dbReference type="PANTHER" id="PTHR31169">
    <property type="entry name" value="OS05G0300700 PROTEIN"/>
    <property type="match status" value="1"/>
</dbReference>
<dbReference type="Proteomes" id="UP001342314">
    <property type="component" value="Unassembled WGS sequence"/>
</dbReference>
<evidence type="ECO:0000256" key="3">
    <source>
        <dbReference type="ARBA" id="ARBA00022490"/>
    </source>
</evidence>
<feature type="region of interest" description="Disordered" evidence="10">
    <location>
        <begin position="1"/>
        <end position="110"/>
    </location>
</feature>
<feature type="compositionally biased region" description="Low complexity" evidence="10">
    <location>
        <begin position="212"/>
        <end position="232"/>
    </location>
</feature>
<keyword evidence="6" id="KW-0832">Ubl conjugation</keyword>
<feature type="compositionally biased region" description="Acidic residues" evidence="10">
    <location>
        <begin position="566"/>
        <end position="581"/>
    </location>
</feature>
<reference evidence="12 13" key="1">
    <citation type="submission" date="2021-12" db="EMBL/GenBank/DDBJ databases">
        <title>High titer production of polyol ester of fatty acids by Rhodotorula paludigena BS15 towards product separation-free biomass refinery.</title>
        <authorList>
            <person name="Mano J."/>
            <person name="Ono H."/>
            <person name="Tanaka T."/>
            <person name="Naito K."/>
            <person name="Sushida H."/>
            <person name="Ike M."/>
            <person name="Tokuyasu K."/>
            <person name="Kitaoka M."/>
        </authorList>
    </citation>
    <scope>NUCLEOTIDE SEQUENCE [LARGE SCALE GENOMIC DNA]</scope>
    <source>
        <strain evidence="12 13">BS15</strain>
    </source>
</reference>
<feature type="compositionally biased region" description="Low complexity" evidence="10">
    <location>
        <begin position="383"/>
        <end position="399"/>
    </location>
</feature>
<evidence type="ECO:0000256" key="5">
    <source>
        <dbReference type="ARBA" id="ARBA00022553"/>
    </source>
</evidence>
<comment type="caution">
    <text evidence="12">The sequence shown here is derived from an EMBL/GenBank/DDBJ whole genome shotgun (WGS) entry which is preliminary data.</text>
</comment>
<feature type="region of interest" description="Disordered" evidence="10">
    <location>
        <begin position="383"/>
        <end position="406"/>
    </location>
</feature>
<name>A0AAV5GEI2_9BASI</name>
<proteinExistence type="predicted"/>
<evidence type="ECO:0000256" key="1">
    <source>
        <dbReference type="ARBA" id="ARBA00004123"/>
    </source>
</evidence>
<feature type="domain" description="Zinc-finger" evidence="11">
    <location>
        <begin position="141"/>
        <end position="200"/>
    </location>
</feature>
<evidence type="ECO:0000259" key="11">
    <source>
        <dbReference type="Pfam" id="PF10497"/>
    </source>
</evidence>